<evidence type="ECO:0000313" key="3">
    <source>
        <dbReference type="Proteomes" id="UP001428341"/>
    </source>
</evidence>
<dbReference type="Gene3D" id="3.60.10.10">
    <property type="entry name" value="Endonuclease/exonuclease/phosphatase"/>
    <property type="match status" value="1"/>
</dbReference>
<dbReference type="SUPFAM" id="SSF56219">
    <property type="entry name" value="DNase I-like"/>
    <property type="match status" value="1"/>
</dbReference>
<reference evidence="2 3" key="1">
    <citation type="submission" date="2024-05" db="EMBL/GenBank/DDBJ databases">
        <title>Haplotype-resolved chromosome-level genome assembly of Huyou (Citrus changshanensis).</title>
        <authorList>
            <person name="Miao C."/>
            <person name="Chen W."/>
            <person name="Wu Y."/>
            <person name="Wang L."/>
            <person name="Zhao S."/>
            <person name="Grierson D."/>
            <person name="Xu C."/>
            <person name="Chen K."/>
        </authorList>
    </citation>
    <scope>NUCLEOTIDE SEQUENCE [LARGE SCALE GENOMIC DNA]</scope>
    <source>
        <strain evidence="2">01-14</strain>
        <tissue evidence="2">Leaf</tissue>
    </source>
</reference>
<feature type="domain" description="Endonuclease/exonuclease/phosphatase" evidence="1">
    <location>
        <begin position="35"/>
        <end position="254"/>
    </location>
</feature>
<keyword evidence="3" id="KW-1185">Reference proteome</keyword>
<comment type="caution">
    <text evidence="2">The sequence shown here is derived from an EMBL/GenBank/DDBJ whole genome shotgun (WGS) entry which is preliminary data.</text>
</comment>
<evidence type="ECO:0000313" key="2">
    <source>
        <dbReference type="EMBL" id="KAK9181513.1"/>
    </source>
</evidence>
<accession>A0AAP0LR06</accession>
<sequence length="304" mass="35457">MGNDVSRGVRDGNPKNYRYSGGGWWPAPPTVMKILSWNIRGLGNARTFLALQKILQQQRPLIMFVCETKLMAKQLYEISRKLKVDNCLAVNRNGKGGGLAMLWYNEANVHVTSYNNHHIDARVQREDDSWMRCTGIYGHPEMAQKKHTWTLLKRLVGLSDIPWLCFGDFNEILHPNEKIGGNDRNVNMISEFREALCECNLIDLGCKGYHFTWSNGRFGQNFVEERLDRFLCNKEWREKYVDCAAVNLETWTSDYYPIIIEVQAKGNGLSYTRRSTSRFHYEDAWSNYEACKDIIDKEWRRHDN</sequence>
<name>A0AAP0LR06_9ROSI</name>
<dbReference type="GO" id="GO:0003824">
    <property type="term" value="F:catalytic activity"/>
    <property type="evidence" value="ECO:0007669"/>
    <property type="project" value="InterPro"/>
</dbReference>
<organism evidence="2 3">
    <name type="scientific">Citrus x changshan-huyou</name>
    <dbReference type="NCBI Taxonomy" id="2935761"/>
    <lineage>
        <taxon>Eukaryota</taxon>
        <taxon>Viridiplantae</taxon>
        <taxon>Streptophyta</taxon>
        <taxon>Embryophyta</taxon>
        <taxon>Tracheophyta</taxon>
        <taxon>Spermatophyta</taxon>
        <taxon>Magnoliopsida</taxon>
        <taxon>eudicotyledons</taxon>
        <taxon>Gunneridae</taxon>
        <taxon>Pentapetalae</taxon>
        <taxon>rosids</taxon>
        <taxon>malvids</taxon>
        <taxon>Sapindales</taxon>
        <taxon>Rutaceae</taxon>
        <taxon>Aurantioideae</taxon>
        <taxon>Citrus</taxon>
    </lineage>
</organism>
<dbReference type="PANTHER" id="PTHR33710:SF77">
    <property type="entry name" value="DNASE I-LIKE SUPERFAMILY PROTEIN"/>
    <property type="match status" value="1"/>
</dbReference>
<dbReference type="Pfam" id="PF03372">
    <property type="entry name" value="Exo_endo_phos"/>
    <property type="match status" value="1"/>
</dbReference>
<dbReference type="Proteomes" id="UP001428341">
    <property type="component" value="Unassembled WGS sequence"/>
</dbReference>
<dbReference type="PANTHER" id="PTHR33710">
    <property type="entry name" value="BNAC02G09200D PROTEIN"/>
    <property type="match status" value="1"/>
</dbReference>
<protein>
    <recommendedName>
        <fullName evidence="1">Endonuclease/exonuclease/phosphatase domain-containing protein</fullName>
    </recommendedName>
</protein>
<dbReference type="InterPro" id="IPR036691">
    <property type="entry name" value="Endo/exonu/phosph_ase_sf"/>
</dbReference>
<evidence type="ECO:0000259" key="1">
    <source>
        <dbReference type="Pfam" id="PF03372"/>
    </source>
</evidence>
<proteinExistence type="predicted"/>
<dbReference type="InterPro" id="IPR005135">
    <property type="entry name" value="Endo/exonuclease/phosphatase"/>
</dbReference>
<dbReference type="EMBL" id="JBCGBO010000024">
    <property type="protein sequence ID" value="KAK9181513.1"/>
    <property type="molecule type" value="Genomic_DNA"/>
</dbReference>
<dbReference type="AlphaFoldDB" id="A0AAP0LR06"/>
<gene>
    <name evidence="2" type="ORF">WN944_024650</name>
</gene>